<dbReference type="EMBL" id="LN877951">
    <property type="protein sequence ID" value="CUV06308.1"/>
    <property type="molecule type" value="Genomic_DNA"/>
</dbReference>
<dbReference type="VEuPathDB" id="CryptoDB:CHUDEA5_4340"/>
<keyword evidence="3" id="KW-1185">Reference proteome</keyword>
<reference evidence="2 3" key="1">
    <citation type="submission" date="2014-11" db="EMBL/GenBank/DDBJ databases">
        <title>Comparative genomic analysis of Cryptosporidium hominis reveals occurrence of genetic recombination in virulent subtypes.</title>
        <authorList>
            <person name="Guo Y."/>
            <person name="Tang K."/>
            <person name="Frace M."/>
            <person name="Li N."/>
            <person name="Roellig D.M."/>
            <person name="Sammons S."/>
            <person name="Knipe K."/>
            <person name="Rowe L."/>
            <person name="Feng Y."/>
            <person name="Xiao L."/>
        </authorList>
    </citation>
    <scope>NUCLEOTIDE SEQUENCE [LARGE SCALE GENOMIC DNA]</scope>
    <source>
        <strain evidence="2">30976</strain>
    </source>
</reference>
<dbReference type="Proteomes" id="UP000199752">
    <property type="component" value="Chromosome 5"/>
</dbReference>
<gene>
    <name evidence="1" type="ORF">CHUDEA5_4340</name>
    <name evidence="2" type="ORF">GY17_00001511</name>
</gene>
<dbReference type="OrthoDB" id="342761at2759"/>
<evidence type="ECO:0000313" key="3">
    <source>
        <dbReference type="Proteomes" id="UP001429100"/>
    </source>
</evidence>
<dbReference type="VEuPathDB" id="CryptoDB:ChTU502y2012_374g0135"/>
<proteinExistence type="predicted"/>
<dbReference type="Proteomes" id="UP001429100">
    <property type="component" value="Unassembled WGS sequence"/>
</dbReference>
<dbReference type="EMBL" id="JTAI01000013">
    <property type="protein sequence ID" value="PPS96863.1"/>
    <property type="molecule type" value="Genomic_DNA"/>
</dbReference>
<name>A0A0S4TFN2_CRYHO</name>
<sequence>MSRKIELVRELCDEIKYLRRLCRENNIEYKREMTSHLEDEESIINSFEFDSMTETLLLLNNVSKYNSIFLDENSERKELNNEKLRQIKSIIDIKGEIKVSYNNNIKILLKFIYKFNF</sequence>
<dbReference type="VEuPathDB" id="CryptoDB:GY17_00001511"/>
<dbReference type="AlphaFoldDB" id="A0A0S4TFN2"/>
<reference evidence="2 3" key="3">
    <citation type="submission" date="2017-10" db="EMBL/GenBank/DDBJ databases">
        <title>Consistent, comparative and evidence-based genome annotation and re-annotation for the closely-related species, Cryptosporidium parvum, C. hominis and C. tyzzeri.</title>
        <authorList>
            <person name="Baptista R.P."/>
            <person name="Li Y."/>
            <person name="Sateriale A."/>
            <person name="Striepen B."/>
            <person name="Kissinger J.C."/>
        </authorList>
    </citation>
    <scope>NUCLEOTIDE SEQUENCE [LARGE SCALE GENOMIC DNA]</scope>
    <source>
        <strain evidence="2">30976</strain>
    </source>
</reference>
<reference evidence="1" key="2">
    <citation type="submission" date="2015-08" db="EMBL/GenBank/DDBJ databases">
        <authorList>
            <person name="Babu N.S."/>
            <person name="Beckwith C.J."/>
            <person name="Beseler K.G."/>
            <person name="Brison A."/>
            <person name="Carone J.V."/>
            <person name="Caskin T.P."/>
            <person name="Diamond M."/>
            <person name="Durham M.E."/>
            <person name="Foxe J.M."/>
            <person name="Go M."/>
            <person name="Henderson B.A."/>
            <person name="Jones I.B."/>
            <person name="McGettigan J.A."/>
            <person name="Micheletti S.J."/>
            <person name="Nasrallah M.E."/>
            <person name="Ortiz D."/>
            <person name="Piller C.R."/>
            <person name="Privatt S.R."/>
            <person name="Schneider S.L."/>
            <person name="Sharp S."/>
            <person name="Smith T.C."/>
            <person name="Stanton J.D."/>
            <person name="Ullery H.E."/>
            <person name="Wilson R.J."/>
            <person name="Serrano M.G."/>
            <person name="Buck G."/>
            <person name="Lee V."/>
            <person name="Wang Y."/>
            <person name="Carvalho R."/>
            <person name="Voegtly L."/>
            <person name="Shi R."/>
            <person name="Duckworth R."/>
            <person name="Johnson A."/>
            <person name="Loviza R."/>
            <person name="Walstead R."/>
            <person name="Shah Z."/>
            <person name="Kiflezghi M."/>
            <person name="Wade K."/>
            <person name="Ball S.L."/>
            <person name="Bradley K.W."/>
            <person name="Asai D.J."/>
            <person name="Bowman C.A."/>
            <person name="Russell D.A."/>
            <person name="Pope W.H."/>
            <person name="Jacobs-Sera D."/>
            <person name="Hendrix R.W."/>
            <person name="Hatfull G.F."/>
        </authorList>
    </citation>
    <scope>NUCLEOTIDE SEQUENCE [LARGE SCALE GENOMIC DNA]</scope>
</reference>
<protein>
    <submittedName>
        <fullName evidence="1">Uncharacterized protein</fullName>
    </submittedName>
</protein>
<organism evidence="1">
    <name type="scientific">Cryptosporidium hominis</name>
    <dbReference type="NCBI Taxonomy" id="237895"/>
    <lineage>
        <taxon>Eukaryota</taxon>
        <taxon>Sar</taxon>
        <taxon>Alveolata</taxon>
        <taxon>Apicomplexa</taxon>
        <taxon>Conoidasida</taxon>
        <taxon>Coccidia</taxon>
        <taxon>Eucoccidiorida</taxon>
        <taxon>Eimeriorina</taxon>
        <taxon>Cryptosporidiidae</taxon>
        <taxon>Cryptosporidium</taxon>
    </lineage>
</organism>
<evidence type="ECO:0000313" key="1">
    <source>
        <dbReference type="EMBL" id="CUV06308.1"/>
    </source>
</evidence>
<accession>A0A0S4TFN2</accession>
<evidence type="ECO:0000313" key="2">
    <source>
        <dbReference type="EMBL" id="PPS96863.1"/>
    </source>
</evidence>
<dbReference type="VEuPathDB" id="CryptoDB:Chro.50408"/>